<reference evidence="2 3" key="1">
    <citation type="submission" date="2018-08" db="EMBL/GenBank/DDBJ databases">
        <authorList>
            <person name="Khan S.A."/>
        </authorList>
    </citation>
    <scope>NUCLEOTIDE SEQUENCE [LARGE SCALE GENOMIC DNA]</scope>
    <source>
        <strain evidence="2 3">GTF-13</strain>
    </source>
</reference>
<evidence type="ECO:0000313" key="2">
    <source>
        <dbReference type="EMBL" id="RRJ83258.1"/>
    </source>
</evidence>
<reference evidence="2 3" key="2">
    <citation type="submission" date="2018-12" db="EMBL/GenBank/DDBJ databases">
        <title>Simiduia agarivorans gen. nov., sp. nov., a marine, agarolytic bacterium isolated from shallow coastal water from Keelung, Taiwan.</title>
        <authorList>
            <person name="Shieh W.Y."/>
        </authorList>
    </citation>
    <scope>NUCLEOTIDE SEQUENCE [LARGE SCALE GENOMIC DNA]</scope>
    <source>
        <strain evidence="2 3">GTF-13</strain>
    </source>
</reference>
<dbReference type="SUPFAM" id="SSF54523">
    <property type="entry name" value="Pili subunits"/>
    <property type="match status" value="1"/>
</dbReference>
<evidence type="ECO:0000313" key="3">
    <source>
        <dbReference type="Proteomes" id="UP000280792"/>
    </source>
</evidence>
<dbReference type="InterPro" id="IPR045584">
    <property type="entry name" value="Pilin-like"/>
</dbReference>
<keyword evidence="1" id="KW-0812">Transmembrane</keyword>
<organism evidence="2 3">
    <name type="scientific">Aestuariirhabdus litorea</name>
    <dbReference type="NCBI Taxonomy" id="2528527"/>
    <lineage>
        <taxon>Bacteria</taxon>
        <taxon>Pseudomonadati</taxon>
        <taxon>Pseudomonadota</taxon>
        <taxon>Gammaproteobacteria</taxon>
        <taxon>Oceanospirillales</taxon>
        <taxon>Aestuariirhabdaceae</taxon>
        <taxon>Aestuariirhabdus</taxon>
    </lineage>
</organism>
<name>A0A3P3VMX0_9GAMM</name>
<sequence>MNSIKPLGFTLIELIIVVAITAILAVIAIPAYQNTVYKGHRAEAKAALTEIASIQERIFTETRTYVNNAGRGRFNLDANFDTENGYYRITVANAGCTVNVAGAFVDYDGNGTDDSDDLFTCFTATATARGAQANDTACTSLSIDQNGTKTATGTDAANCW</sequence>
<keyword evidence="1" id="KW-1133">Transmembrane helix</keyword>
<comment type="caution">
    <text evidence="2">The sequence shown here is derived from an EMBL/GenBank/DDBJ whole genome shotgun (WGS) entry which is preliminary data.</text>
</comment>
<dbReference type="Pfam" id="PF16732">
    <property type="entry name" value="ComP_DUS"/>
    <property type="match status" value="1"/>
</dbReference>
<dbReference type="NCBIfam" id="TIGR02532">
    <property type="entry name" value="IV_pilin_GFxxxE"/>
    <property type="match status" value="1"/>
</dbReference>
<keyword evidence="1" id="KW-0472">Membrane</keyword>
<proteinExistence type="predicted"/>
<dbReference type="Pfam" id="PF07963">
    <property type="entry name" value="N_methyl"/>
    <property type="match status" value="1"/>
</dbReference>
<feature type="transmembrane region" description="Helical" evidence="1">
    <location>
        <begin position="7"/>
        <end position="32"/>
    </location>
</feature>
<accession>A0A3P3VMX0</accession>
<dbReference type="Gene3D" id="3.30.700.10">
    <property type="entry name" value="Glycoprotein, Type 4 Pilin"/>
    <property type="match status" value="1"/>
</dbReference>
<dbReference type="AlphaFoldDB" id="A0A3P3VMX0"/>
<dbReference type="GO" id="GO:0043683">
    <property type="term" value="P:type IV pilus assembly"/>
    <property type="evidence" value="ECO:0007669"/>
    <property type="project" value="InterPro"/>
</dbReference>
<keyword evidence="3" id="KW-1185">Reference proteome</keyword>
<dbReference type="EMBL" id="QWEZ01000002">
    <property type="protein sequence ID" value="RRJ83258.1"/>
    <property type="molecule type" value="Genomic_DNA"/>
</dbReference>
<gene>
    <name evidence="2" type="ORF">D0544_15635</name>
</gene>
<dbReference type="InterPro" id="IPR012902">
    <property type="entry name" value="N_methyl_site"/>
</dbReference>
<dbReference type="InterPro" id="IPR031982">
    <property type="entry name" value="PilE-like"/>
</dbReference>
<protein>
    <submittedName>
        <fullName evidence="2">Type IV pilin protein</fullName>
    </submittedName>
</protein>
<dbReference type="RefSeq" id="WP_125017777.1">
    <property type="nucleotide sequence ID" value="NZ_QWEZ01000002.1"/>
</dbReference>
<evidence type="ECO:0000256" key="1">
    <source>
        <dbReference type="SAM" id="Phobius"/>
    </source>
</evidence>
<dbReference type="Proteomes" id="UP000280792">
    <property type="component" value="Unassembled WGS sequence"/>
</dbReference>